<evidence type="ECO:0000256" key="6">
    <source>
        <dbReference type="ARBA" id="ARBA00022801"/>
    </source>
</evidence>
<feature type="domain" description="GH11" evidence="13">
    <location>
        <begin position="35"/>
        <end position="223"/>
    </location>
</feature>
<gene>
    <name evidence="14" type="ORF">BHQ10_010285</name>
</gene>
<comment type="similarity">
    <text evidence="3 10 11">Belongs to the glycosyl hydrolase 11 (cellulase G) family.</text>
</comment>
<comment type="caution">
    <text evidence="14">The sequence shown here is derived from an EMBL/GenBank/DDBJ whole genome shotgun (WGS) entry which is preliminary data.</text>
</comment>
<evidence type="ECO:0000256" key="11">
    <source>
        <dbReference type="RuleBase" id="RU362015"/>
    </source>
</evidence>
<evidence type="ECO:0000256" key="10">
    <source>
        <dbReference type="PROSITE-ProRule" id="PRU01097"/>
    </source>
</evidence>
<dbReference type="OrthoDB" id="4216958at2759"/>
<evidence type="ECO:0000259" key="13">
    <source>
        <dbReference type="PROSITE" id="PS51761"/>
    </source>
</evidence>
<evidence type="ECO:0000256" key="5">
    <source>
        <dbReference type="ARBA" id="ARBA00022651"/>
    </source>
</evidence>
<dbReference type="GO" id="GO:0045493">
    <property type="term" value="P:xylan catabolic process"/>
    <property type="evidence" value="ECO:0007669"/>
    <property type="project" value="UniProtKB-UniRule"/>
</dbReference>
<keyword evidence="9 10" id="KW-0624">Polysaccharide degradation</keyword>
<feature type="chain" id="PRO_5016924564" description="Endo-1,4-beta-xylanase" evidence="12">
    <location>
        <begin position="18"/>
        <end position="223"/>
    </location>
</feature>
<dbReference type="PROSITE" id="PS00776">
    <property type="entry name" value="GH11_1"/>
    <property type="match status" value="1"/>
</dbReference>
<name>A0A364LEQ6_TALAM</name>
<proteinExistence type="inferred from homology"/>
<dbReference type="EMBL" id="MIKG01000032">
    <property type="protein sequence ID" value="RAO74273.1"/>
    <property type="molecule type" value="Genomic_DNA"/>
</dbReference>
<dbReference type="PANTHER" id="PTHR46828:SF2">
    <property type="entry name" value="ENDO-1,4-BETA-XYLANASE A-RELATED"/>
    <property type="match status" value="1"/>
</dbReference>
<dbReference type="InterPro" id="IPR033123">
    <property type="entry name" value="GH11_dom"/>
</dbReference>
<organism evidence="14 15">
    <name type="scientific">Talaromyces amestolkiae</name>
    <dbReference type="NCBI Taxonomy" id="1196081"/>
    <lineage>
        <taxon>Eukaryota</taxon>
        <taxon>Fungi</taxon>
        <taxon>Dikarya</taxon>
        <taxon>Ascomycota</taxon>
        <taxon>Pezizomycotina</taxon>
        <taxon>Eurotiomycetes</taxon>
        <taxon>Eurotiomycetidae</taxon>
        <taxon>Eurotiales</taxon>
        <taxon>Trichocomaceae</taxon>
        <taxon>Talaromyces</taxon>
        <taxon>Talaromyces sect. Talaromyces</taxon>
    </lineage>
</organism>
<evidence type="ECO:0000256" key="3">
    <source>
        <dbReference type="ARBA" id="ARBA00007792"/>
    </source>
</evidence>
<sequence length="223" mass="23866">MKLSIATLGLCATAAVALPSELAQRAAGDLGKRQSITTSQTGTNNGYYYSFWTNGGGEVTYTNGANGEYSVTWVDCGDFTSGKGWNPANAQTVTYSGEFDTSGNAYLAIYGWTTDPLVEYYILESYGTYNPASGLTSLGQVTSDGGTYDIYSTQRVNQPSIEGTSTFNQYWSVRTEKRVGGTVTTANHFAAWKALGLEMGTYNYMIVSTEGYESSGSSTITVS</sequence>
<dbReference type="GO" id="GO:0031176">
    <property type="term" value="F:endo-1,4-beta-xylanase activity"/>
    <property type="evidence" value="ECO:0007669"/>
    <property type="project" value="UniProtKB-UniRule"/>
</dbReference>
<dbReference type="InterPro" id="IPR013320">
    <property type="entry name" value="ConA-like_dom_sf"/>
</dbReference>
<dbReference type="PROSITE" id="PS51761">
    <property type="entry name" value="GH11_3"/>
    <property type="match status" value="1"/>
</dbReference>
<keyword evidence="5 10" id="KW-0858">Xylan degradation</keyword>
<dbReference type="AlphaFoldDB" id="A0A364LEQ6"/>
<keyword evidence="15" id="KW-1185">Reference proteome</keyword>
<evidence type="ECO:0000256" key="8">
    <source>
        <dbReference type="ARBA" id="ARBA00023295"/>
    </source>
</evidence>
<evidence type="ECO:0000313" key="15">
    <source>
        <dbReference type="Proteomes" id="UP000249363"/>
    </source>
</evidence>
<evidence type="ECO:0000256" key="4">
    <source>
        <dbReference type="ARBA" id="ARBA00012590"/>
    </source>
</evidence>
<dbReference type="Pfam" id="PF00457">
    <property type="entry name" value="Glyco_hydro_11"/>
    <property type="match status" value="1"/>
</dbReference>
<keyword evidence="8 10" id="KW-0326">Glycosidase</keyword>
<dbReference type="STRING" id="1196081.A0A364LEQ6"/>
<dbReference type="InterPro" id="IPR013319">
    <property type="entry name" value="GH11/12"/>
</dbReference>
<evidence type="ECO:0000256" key="1">
    <source>
        <dbReference type="ARBA" id="ARBA00000681"/>
    </source>
</evidence>
<dbReference type="SUPFAM" id="SSF49899">
    <property type="entry name" value="Concanavalin A-like lectins/glucanases"/>
    <property type="match status" value="1"/>
</dbReference>
<dbReference type="PRINTS" id="PR00911">
    <property type="entry name" value="GLHYDRLASE11"/>
</dbReference>
<feature type="signal peptide" evidence="12">
    <location>
        <begin position="1"/>
        <end position="17"/>
    </location>
</feature>
<comment type="catalytic activity">
    <reaction evidence="1 10 11">
        <text>Endohydrolysis of (1-&gt;4)-beta-D-xylosidic linkages in xylans.</text>
        <dbReference type="EC" id="3.2.1.8"/>
    </reaction>
</comment>
<dbReference type="FunFam" id="2.60.120.180:FF:000001">
    <property type="entry name" value="Endo-1,4-beta-xylanase"/>
    <property type="match status" value="1"/>
</dbReference>
<comment type="pathway">
    <text evidence="2 10 11">Glycan degradation; xylan degradation.</text>
</comment>
<dbReference type="UniPathway" id="UPA00114"/>
<dbReference type="PANTHER" id="PTHR46828">
    <property type="entry name" value="ENDO-1,4-BETA-XYLANASE A-RELATED"/>
    <property type="match status" value="1"/>
</dbReference>
<keyword evidence="6 10" id="KW-0378">Hydrolase</keyword>
<keyword evidence="7 10" id="KW-0119">Carbohydrate metabolism</keyword>
<protein>
    <recommendedName>
        <fullName evidence="4 10">Endo-1,4-beta-xylanase</fullName>
        <ecNumber evidence="4 10">3.2.1.8</ecNumber>
    </recommendedName>
</protein>
<evidence type="ECO:0000313" key="14">
    <source>
        <dbReference type="EMBL" id="RAO74273.1"/>
    </source>
</evidence>
<dbReference type="EC" id="3.2.1.8" evidence="4 10"/>
<accession>A0A364LEQ6</accession>
<dbReference type="InterPro" id="IPR018208">
    <property type="entry name" value="GH11_AS_1"/>
</dbReference>
<keyword evidence="12" id="KW-0732">Signal</keyword>
<dbReference type="GeneID" id="63799499"/>
<evidence type="ECO:0000256" key="7">
    <source>
        <dbReference type="ARBA" id="ARBA00023277"/>
    </source>
</evidence>
<feature type="active site" description="Proton donor" evidence="10">
    <location>
        <position position="210"/>
    </location>
</feature>
<dbReference type="Proteomes" id="UP000249363">
    <property type="component" value="Unassembled WGS sequence"/>
</dbReference>
<dbReference type="RefSeq" id="XP_040738787.1">
    <property type="nucleotide sequence ID" value="XM_040872898.1"/>
</dbReference>
<evidence type="ECO:0000256" key="12">
    <source>
        <dbReference type="SAM" id="SignalP"/>
    </source>
</evidence>
<feature type="active site" description="Nucleophile" evidence="10">
    <location>
        <position position="119"/>
    </location>
</feature>
<evidence type="ECO:0000256" key="9">
    <source>
        <dbReference type="ARBA" id="ARBA00023326"/>
    </source>
</evidence>
<evidence type="ECO:0000256" key="2">
    <source>
        <dbReference type="ARBA" id="ARBA00004851"/>
    </source>
</evidence>
<dbReference type="Gene3D" id="2.60.120.180">
    <property type="match status" value="1"/>
</dbReference>
<dbReference type="InterPro" id="IPR001137">
    <property type="entry name" value="Glyco_hydro_11"/>
</dbReference>
<reference evidence="14 15" key="1">
    <citation type="journal article" date="2017" name="Biotechnol. Biofuels">
        <title>Differential beta-glucosidase expression as a function of carbon source availability in Talaromyces amestolkiae: a genomic and proteomic approach.</title>
        <authorList>
            <person name="de Eugenio L.I."/>
            <person name="Mendez-Liter J.A."/>
            <person name="Nieto-Dominguez M."/>
            <person name="Alonso L."/>
            <person name="Gil-Munoz J."/>
            <person name="Barriuso J."/>
            <person name="Prieto A."/>
            <person name="Martinez M.J."/>
        </authorList>
    </citation>
    <scope>NUCLEOTIDE SEQUENCE [LARGE SCALE GENOMIC DNA]</scope>
    <source>
        <strain evidence="14 15">CIB</strain>
    </source>
</reference>